<evidence type="ECO:0000313" key="2">
    <source>
        <dbReference type="EMBL" id="MBB6129953.1"/>
    </source>
</evidence>
<dbReference type="RefSeq" id="WP_183588883.1">
    <property type="nucleotide sequence ID" value="NZ_JACHCA010000012.1"/>
</dbReference>
<name>A0A841JFM9_9SPHI</name>
<dbReference type="EMBL" id="JACHCA010000012">
    <property type="protein sequence ID" value="MBB6129953.1"/>
    <property type="molecule type" value="Genomic_DNA"/>
</dbReference>
<feature type="signal peptide" evidence="1">
    <location>
        <begin position="1"/>
        <end position="41"/>
    </location>
</feature>
<dbReference type="AlphaFoldDB" id="A0A841JFM9"/>
<gene>
    <name evidence="2" type="ORF">HDF22_004090</name>
</gene>
<evidence type="ECO:0000313" key="3">
    <source>
        <dbReference type="Proteomes" id="UP000548326"/>
    </source>
</evidence>
<sequence length="302" mass="33026">MMKNTFLSIIFPLAIPRLSHNPLKYGAFFTILFLLPFAANAQTPTCFITQHTATPTYIYVGSITKSITDDSNLQKLKVDAFGGSWGSNTDGQTTFYIGNRGGLVINKVTAGSDAIDGYLSLQAYQNGVQTDFYLVAPANIYTGVLVSSIWLKDGTSVVITPTSSTTTPVGTAIVPLNITTVMTTDVAGNIGINTASTSPQYKLAVNGAFIATSATVKLYSNWPDYVFKKDYQLPSLQDVKTYIDQNQHLPETPSAQQIAKDGLNLGEMNKLLMKKVEELTLYLIEQNKRIEKLESQINKSHE</sequence>
<evidence type="ECO:0000256" key="1">
    <source>
        <dbReference type="SAM" id="SignalP"/>
    </source>
</evidence>
<proteinExistence type="predicted"/>
<organism evidence="2 3">
    <name type="scientific">Mucilaginibacter lappiensis</name>
    <dbReference type="NCBI Taxonomy" id="354630"/>
    <lineage>
        <taxon>Bacteria</taxon>
        <taxon>Pseudomonadati</taxon>
        <taxon>Bacteroidota</taxon>
        <taxon>Sphingobacteriia</taxon>
        <taxon>Sphingobacteriales</taxon>
        <taxon>Sphingobacteriaceae</taxon>
        <taxon>Mucilaginibacter</taxon>
    </lineage>
</organism>
<reference evidence="2 3" key="1">
    <citation type="submission" date="2020-08" db="EMBL/GenBank/DDBJ databases">
        <title>Genomic Encyclopedia of Type Strains, Phase IV (KMG-V): Genome sequencing to study the core and pangenomes of soil and plant-associated prokaryotes.</title>
        <authorList>
            <person name="Whitman W."/>
        </authorList>
    </citation>
    <scope>NUCLEOTIDE SEQUENCE [LARGE SCALE GENOMIC DNA]</scope>
    <source>
        <strain evidence="2 3">MP601</strain>
    </source>
</reference>
<accession>A0A841JFM9</accession>
<keyword evidence="1" id="KW-0732">Signal</keyword>
<feature type="chain" id="PRO_5032695206" evidence="1">
    <location>
        <begin position="42"/>
        <end position="302"/>
    </location>
</feature>
<comment type="caution">
    <text evidence="2">The sequence shown here is derived from an EMBL/GenBank/DDBJ whole genome shotgun (WGS) entry which is preliminary data.</text>
</comment>
<protein>
    <submittedName>
        <fullName evidence="2">Uncharacterized protein</fullName>
    </submittedName>
</protein>
<dbReference type="Proteomes" id="UP000548326">
    <property type="component" value="Unassembled WGS sequence"/>
</dbReference>